<dbReference type="SUPFAM" id="SSF48452">
    <property type="entry name" value="TPR-like"/>
    <property type="match status" value="1"/>
</dbReference>
<feature type="region of interest" description="Disordered" evidence="3">
    <location>
        <begin position="374"/>
        <end position="407"/>
    </location>
</feature>
<feature type="region of interest" description="Disordered" evidence="3">
    <location>
        <begin position="896"/>
        <end position="926"/>
    </location>
</feature>
<organism evidence="4 5">
    <name type="scientific">Dunaliella salina</name>
    <name type="common">Green alga</name>
    <name type="synonym">Protococcus salinus</name>
    <dbReference type="NCBI Taxonomy" id="3046"/>
    <lineage>
        <taxon>Eukaryota</taxon>
        <taxon>Viridiplantae</taxon>
        <taxon>Chlorophyta</taxon>
        <taxon>core chlorophytes</taxon>
        <taxon>Chlorophyceae</taxon>
        <taxon>CS clade</taxon>
        <taxon>Chlamydomonadales</taxon>
        <taxon>Dunaliellaceae</taxon>
        <taxon>Dunaliella</taxon>
    </lineage>
</organism>
<feature type="compositionally biased region" description="Basic and acidic residues" evidence="3">
    <location>
        <begin position="550"/>
        <end position="560"/>
    </location>
</feature>
<comment type="caution">
    <text evidence="4">The sequence shown here is derived from an EMBL/GenBank/DDBJ whole genome shotgun (WGS) entry which is preliminary data.</text>
</comment>
<feature type="compositionally biased region" description="Low complexity" evidence="3">
    <location>
        <begin position="382"/>
        <end position="395"/>
    </location>
</feature>
<feature type="compositionally biased region" description="Gly residues" evidence="3">
    <location>
        <begin position="713"/>
        <end position="722"/>
    </location>
</feature>
<dbReference type="Gene3D" id="1.25.40.10">
    <property type="entry name" value="Tetratricopeptide repeat domain"/>
    <property type="match status" value="1"/>
</dbReference>
<dbReference type="EMBL" id="MU069835">
    <property type="protein sequence ID" value="KAF5833010.1"/>
    <property type="molecule type" value="Genomic_DNA"/>
</dbReference>
<protein>
    <submittedName>
        <fullName evidence="4">Uncharacterized protein</fullName>
    </submittedName>
</protein>
<feature type="region of interest" description="Disordered" evidence="3">
    <location>
        <begin position="672"/>
        <end position="781"/>
    </location>
</feature>
<evidence type="ECO:0000256" key="2">
    <source>
        <dbReference type="ARBA" id="ARBA00022803"/>
    </source>
</evidence>
<keyword evidence="2" id="KW-0802">TPR repeat</keyword>
<evidence type="ECO:0000256" key="1">
    <source>
        <dbReference type="ARBA" id="ARBA00022737"/>
    </source>
</evidence>
<feature type="compositionally biased region" description="Basic and acidic residues" evidence="3">
    <location>
        <begin position="998"/>
        <end position="1008"/>
    </location>
</feature>
<feature type="compositionally biased region" description="Low complexity" evidence="3">
    <location>
        <begin position="1057"/>
        <end position="1069"/>
    </location>
</feature>
<feature type="compositionally biased region" description="Basic and acidic residues" evidence="3">
    <location>
        <begin position="1032"/>
        <end position="1042"/>
    </location>
</feature>
<feature type="region of interest" description="Disordered" evidence="3">
    <location>
        <begin position="67"/>
        <end position="87"/>
    </location>
</feature>
<accession>A0ABQ7GEH6</accession>
<gene>
    <name evidence="4" type="ORF">DUNSADRAFT_10931</name>
</gene>
<proteinExistence type="predicted"/>
<evidence type="ECO:0000313" key="5">
    <source>
        <dbReference type="Proteomes" id="UP000815325"/>
    </source>
</evidence>
<dbReference type="InterPro" id="IPR019734">
    <property type="entry name" value="TPR_rpt"/>
</dbReference>
<feature type="region of interest" description="Disordered" evidence="3">
    <location>
        <begin position="959"/>
        <end position="1115"/>
    </location>
</feature>
<dbReference type="PANTHER" id="PTHR44314:SF1">
    <property type="entry name" value="CILIA- AND FLAGELLA-ASSOCIATED PROTEIN 70"/>
    <property type="match status" value="1"/>
</dbReference>
<dbReference type="InterPro" id="IPR011990">
    <property type="entry name" value="TPR-like_helical_dom_sf"/>
</dbReference>
<dbReference type="Pfam" id="PF13181">
    <property type="entry name" value="TPR_8"/>
    <property type="match status" value="1"/>
</dbReference>
<feature type="compositionally biased region" description="Polar residues" evidence="3">
    <location>
        <begin position="959"/>
        <end position="985"/>
    </location>
</feature>
<evidence type="ECO:0000313" key="4">
    <source>
        <dbReference type="EMBL" id="KAF5833010.1"/>
    </source>
</evidence>
<feature type="compositionally biased region" description="Low complexity" evidence="3">
    <location>
        <begin position="71"/>
        <end position="87"/>
    </location>
</feature>
<keyword evidence="1" id="KW-0677">Repeat</keyword>
<reference evidence="4" key="1">
    <citation type="submission" date="2017-08" db="EMBL/GenBank/DDBJ databases">
        <authorList>
            <person name="Polle J.E."/>
            <person name="Barry K."/>
            <person name="Cushman J."/>
            <person name="Schmutz J."/>
            <person name="Tran D."/>
            <person name="Hathwaick L.T."/>
            <person name="Yim W.C."/>
            <person name="Jenkins J."/>
            <person name="Mckie-Krisberg Z.M."/>
            <person name="Prochnik S."/>
            <person name="Lindquist E."/>
            <person name="Dockter R.B."/>
            <person name="Adam C."/>
            <person name="Molina H."/>
            <person name="Bunkerborg J."/>
            <person name="Jin E."/>
            <person name="Buchheim M."/>
            <person name="Magnuson J."/>
        </authorList>
    </citation>
    <scope>NUCLEOTIDE SEQUENCE</scope>
    <source>
        <strain evidence="4">CCAP 19/18</strain>
    </source>
</reference>
<feature type="compositionally biased region" description="Polar residues" evidence="3">
    <location>
        <begin position="900"/>
        <end position="917"/>
    </location>
</feature>
<dbReference type="PANTHER" id="PTHR44314">
    <property type="entry name" value="CILIA- AND FLAGELLA-ASSOCIATED PROTEIN 70"/>
    <property type="match status" value="1"/>
</dbReference>
<feature type="compositionally biased region" description="Basic and acidic residues" evidence="3">
    <location>
        <begin position="1070"/>
        <end position="1087"/>
    </location>
</feature>
<feature type="compositionally biased region" description="Polar residues" evidence="3">
    <location>
        <begin position="729"/>
        <end position="753"/>
    </location>
</feature>
<dbReference type="InterPro" id="IPR052628">
    <property type="entry name" value="CFAP70"/>
</dbReference>
<dbReference type="Proteomes" id="UP000815325">
    <property type="component" value="Unassembled WGS sequence"/>
</dbReference>
<name>A0ABQ7GEH6_DUNSA</name>
<keyword evidence="5" id="KW-1185">Reference proteome</keyword>
<feature type="compositionally biased region" description="Basic and acidic residues" evidence="3">
    <location>
        <begin position="396"/>
        <end position="405"/>
    </location>
</feature>
<feature type="region of interest" description="Disordered" evidence="3">
    <location>
        <begin position="538"/>
        <end position="571"/>
    </location>
</feature>
<evidence type="ECO:0000256" key="3">
    <source>
        <dbReference type="SAM" id="MobiDB-lite"/>
    </source>
</evidence>
<sequence>MAKECNVAELQLKGGITPLPPTLPAAVAAATDSKAGSSMLQISLGLHLPGGGPSIVLPNGVLSSGSDLEGAAGSASQASPTTTSTHAPPCTFAPNLLVFEPPRCRVLLSSADVQALVHMLEDGGQLQCEVARFLNSDSLSDPAWPAFRGVAAVPRSRDLIMPGVTEVQQERQEACPLKAVPASGFASALPNYVPPQGKGVKVLEEGLPPLAPGSPLPCAWAEAGSRLQGLSLRFARPLVPAWKPPPSRPLMELLPGASNHLQRHIPSKAAVQAFKDQVKQMAAALVDLQLSGEGGANNGQQQTAPGLRQLKEHLADSGKLAELREGLRRSSVAVAMEQHRRGIGGAQLTEQQQASLLVDLHTNLESAMHEALGLGSHQESAPGQQQGGPLKQQQLQKEEGGEGGKEGWQAQLAQLQQLAQDCEVTGAHRRAEALYQRMVTIATGSNAASKAHQPDFNKPGHEAAQGVEATGRGVQGATPCTAGHADGSTAAEPSCAEAQQAMYAYATFCLRWGHGRHGRAEQLLRRALGLPPTRCSSAWPAANGGGSDGGKGEGNGHDDVQGAPTEASVGGGGTASFHGWPQPGMQHHVPSLLALALLLLHHGRVTDGMLLEEAAELARQLVATVRGSSQEPLAWAVLYMTCQASGDAARAEDIAASLAGLQRAEAEGLVPVETHNPTSPAGPSGPEPPAAGAELQGGGGLPEPPAAGAKLQGSGGAEGSGDGSPAPPQLNSSGQQSPLDRLARTSSQASRQARATGVEGAASEGGGMAEPTQPSHEDTPLCLAPGATPSHVNGMLALASLCATELALPALALAAWQQGAAELQASLSVPQVSAEMELAGALAYRWIYCWEKEVAAQADSRFGVGEEDADGAAAWGVPVGGSEWERAQAEEFGDQGLSRMGSQGTTSMQKHTSSASGQGDPGLWGGEALTKATAASVLEPVSEGGMNSMGVEMGANHHNAQPAATHSHQGQEAGESNTMGGNSTPQREHGGADAARGGSRESQREHKQANATRGGSRGSQREHGGADATRGGSRESQREHGGIDATRGGSRESQREQGGANASRSGSRGSQRERKGLGSNASRKEAEGGPGKGQVEAESGGQSNKTEQEGDAHVVQRAHARAAEVLEAALGLCAAAGVVLGEGEVRPRLLAGELLFLAGRWPEAATRAPCASVWLQAGRTHAQLGQHAASEAALAEAVGLDAESPHVWAALALAAMSGNPSQAAASGCAALACALRLGLEDVGLLRELSRACNAAGLEAEARSCLEAAVALAPKRGALAVEARLQLAQALVRACEFGPGRMCYESALAISTSQRQQQSVKRHLLATRLLSR</sequence>